<organism evidence="3 4">
    <name type="scientific">Colocasia esculenta</name>
    <name type="common">Wild taro</name>
    <name type="synonym">Arum esculentum</name>
    <dbReference type="NCBI Taxonomy" id="4460"/>
    <lineage>
        <taxon>Eukaryota</taxon>
        <taxon>Viridiplantae</taxon>
        <taxon>Streptophyta</taxon>
        <taxon>Embryophyta</taxon>
        <taxon>Tracheophyta</taxon>
        <taxon>Spermatophyta</taxon>
        <taxon>Magnoliopsida</taxon>
        <taxon>Liliopsida</taxon>
        <taxon>Araceae</taxon>
        <taxon>Aroideae</taxon>
        <taxon>Colocasieae</taxon>
        <taxon>Colocasia</taxon>
    </lineage>
</organism>
<accession>A0A843WPV9</accession>
<evidence type="ECO:0000313" key="3">
    <source>
        <dbReference type="EMBL" id="MQM09676.1"/>
    </source>
</evidence>
<reference evidence="3" key="1">
    <citation type="submission" date="2017-07" db="EMBL/GenBank/DDBJ databases">
        <title>Taro Niue Genome Assembly and Annotation.</title>
        <authorList>
            <person name="Atibalentja N."/>
            <person name="Keating K."/>
            <person name="Fields C.J."/>
        </authorList>
    </citation>
    <scope>NUCLEOTIDE SEQUENCE</scope>
    <source>
        <strain evidence="3">Niue_2</strain>
        <tissue evidence="3">Leaf</tissue>
    </source>
</reference>
<evidence type="ECO:0000256" key="1">
    <source>
        <dbReference type="SAM" id="Coils"/>
    </source>
</evidence>
<evidence type="ECO:0000256" key="2">
    <source>
        <dbReference type="SAM" id="MobiDB-lite"/>
    </source>
</evidence>
<dbReference type="PANTHER" id="PTHR35712:SF1">
    <property type="entry name" value="MYOSIN HEAVY CHAIN-LIKE PROTEIN"/>
    <property type="match status" value="1"/>
</dbReference>
<proteinExistence type="predicted"/>
<sequence length="573" mass="62929">MLCFKPVPRMGGEVAAATPTVISKFYEVREKTIGLSECKSLEAKCSTLLDDPEEMWIFDRDAKHAPSSYIGMEIERHLRKKVHHMERQQINAGNFFRHCLTTLRELHSQQRAAIMNILEVENSEIKSALVEVQGKTRLLQMNNEPSSCAPLREEKCDITDHGQGNIACDTDVCAMAKDEGPTTCTIAFDTEHNTSKILAQALKEKVEALLLLSQQDERHLLERDVNQKKMEDLQRNLVQVTTEKVKALVELAQLKKDYQLLQDDSRHGEKLVKCVADDVDKIIVPQDRSAKIKNLLKKTYLGRWVGKDSESGSGIHNDLDGRSPSNKNDNYSMDLARLKVENATLQESITSIGHLTSSMNKLRLSILKVMDDSRSAASAERATMALDAIFHEVDHLKTALSSSIPVSWSSAAGPPPSEQSSDNQARHLEASGNEKLDPITAVGFEMVELLILAAELAREKITKRATEEAAATTGAAEEIAATTGGTLPPMPPTEVVANVIATAKVVEGAGGEAAEVGGGVRAEESDDDRMPLREVLLKRLPEDPSVAALEATLRRMENAPRELPTSPTASHLD</sequence>
<keyword evidence="4" id="KW-1185">Reference proteome</keyword>
<feature type="non-terminal residue" evidence="3">
    <location>
        <position position="1"/>
    </location>
</feature>
<dbReference type="OrthoDB" id="1719803at2759"/>
<protein>
    <submittedName>
        <fullName evidence="3">Uncharacterized protein</fullName>
    </submittedName>
</protein>
<dbReference type="AlphaFoldDB" id="A0A843WPV9"/>
<feature type="region of interest" description="Disordered" evidence="2">
    <location>
        <begin position="406"/>
        <end position="425"/>
    </location>
</feature>
<keyword evidence="1" id="KW-0175">Coiled coil</keyword>
<feature type="region of interest" description="Disordered" evidence="2">
    <location>
        <begin position="554"/>
        <end position="573"/>
    </location>
</feature>
<gene>
    <name evidence="3" type="ORF">Taro_042547</name>
</gene>
<name>A0A843WPV9_COLES</name>
<evidence type="ECO:0000313" key="4">
    <source>
        <dbReference type="Proteomes" id="UP000652761"/>
    </source>
</evidence>
<comment type="caution">
    <text evidence="3">The sequence shown here is derived from an EMBL/GenBank/DDBJ whole genome shotgun (WGS) entry which is preliminary data.</text>
</comment>
<dbReference type="Proteomes" id="UP000652761">
    <property type="component" value="Unassembled WGS sequence"/>
</dbReference>
<feature type="coiled-coil region" evidence="1">
    <location>
        <begin position="223"/>
        <end position="264"/>
    </location>
</feature>
<dbReference type="PANTHER" id="PTHR35712">
    <property type="entry name" value="MYOSIN HEAVY CHAIN-LIKE PROTEIN"/>
    <property type="match status" value="1"/>
</dbReference>
<dbReference type="EMBL" id="NMUH01004441">
    <property type="protein sequence ID" value="MQM09676.1"/>
    <property type="molecule type" value="Genomic_DNA"/>
</dbReference>